<evidence type="ECO:0008006" key="3">
    <source>
        <dbReference type="Google" id="ProtNLM"/>
    </source>
</evidence>
<dbReference type="Proteomes" id="UP000195569">
    <property type="component" value="Unassembled WGS sequence"/>
</dbReference>
<comment type="caution">
    <text evidence="1">The sequence shown here is derived from an EMBL/GenBank/DDBJ whole genome shotgun (WGS) entry which is preliminary data.</text>
</comment>
<organism evidence="1 2">
    <name type="scientific">Paraburkholderia piptadeniae</name>
    <dbReference type="NCBI Taxonomy" id="1701573"/>
    <lineage>
        <taxon>Bacteria</taxon>
        <taxon>Pseudomonadati</taxon>
        <taxon>Pseudomonadota</taxon>
        <taxon>Betaproteobacteria</taxon>
        <taxon>Burkholderiales</taxon>
        <taxon>Burkholderiaceae</taxon>
        <taxon>Paraburkholderia</taxon>
    </lineage>
</organism>
<dbReference type="RefSeq" id="WP_235850696.1">
    <property type="nucleotide sequence ID" value="NZ_CYGY02000011.1"/>
</dbReference>
<evidence type="ECO:0000313" key="1">
    <source>
        <dbReference type="EMBL" id="SIT37093.1"/>
    </source>
</evidence>
<dbReference type="AlphaFoldDB" id="A0A1N7RPR6"/>
<gene>
    <name evidence="1" type="ORF">BN2476_110096</name>
</gene>
<sequence length="176" mass="19207">MDSLPAAAIGNGISNLLCDGCNHAIEVVQTCDLLPATDFEAYAELTRQVVAALLRAPGIVEIRANRNLLGSPQVRATIEWQSLADWARQRKSASWLRWSLNRAGACPMCASRSEAHRSFCPNRPRQQSRERPRCLPMMAWIDVALDDHVVLDGRVAADPPTWAGRVAAPHCCGAAP</sequence>
<accession>A0A1N7RPR6</accession>
<proteinExistence type="predicted"/>
<dbReference type="EMBL" id="CYGY02000011">
    <property type="protein sequence ID" value="SIT37093.1"/>
    <property type="molecule type" value="Genomic_DNA"/>
</dbReference>
<reference evidence="1" key="1">
    <citation type="submission" date="2016-12" db="EMBL/GenBank/DDBJ databases">
        <authorList>
            <person name="Moulin L."/>
        </authorList>
    </citation>
    <scope>NUCLEOTIDE SEQUENCE [LARGE SCALE GENOMIC DNA]</scope>
    <source>
        <strain evidence="1">STM 7183</strain>
    </source>
</reference>
<keyword evidence="2" id="KW-1185">Reference proteome</keyword>
<evidence type="ECO:0000313" key="2">
    <source>
        <dbReference type="Proteomes" id="UP000195569"/>
    </source>
</evidence>
<name>A0A1N7RPR6_9BURK</name>
<protein>
    <recommendedName>
        <fullName evidence="3">ABM domain-containing protein</fullName>
    </recommendedName>
</protein>